<evidence type="ECO:0000256" key="3">
    <source>
        <dbReference type="PROSITE-ProRule" id="PRU00023"/>
    </source>
</evidence>
<dbReference type="PROSITE" id="PS50297">
    <property type="entry name" value="ANK_REP_REGION"/>
    <property type="match status" value="2"/>
</dbReference>
<name>A0AAX2AFI3_9BACT</name>
<dbReference type="SUPFAM" id="SSF48403">
    <property type="entry name" value="Ankyrin repeat"/>
    <property type="match status" value="3"/>
</dbReference>
<feature type="repeat" description="ANK" evidence="3">
    <location>
        <begin position="809"/>
        <end position="841"/>
    </location>
</feature>
<accession>A0AAX2AFI3</accession>
<dbReference type="AlphaFoldDB" id="A0AAX2AFI3"/>
<dbReference type="SMART" id="SM00248">
    <property type="entry name" value="ANK"/>
    <property type="match status" value="16"/>
</dbReference>
<evidence type="ECO:0000313" key="4">
    <source>
        <dbReference type="EMBL" id="RXK12026.1"/>
    </source>
</evidence>
<protein>
    <recommendedName>
        <fullName evidence="6">Ankyrin domain-containing protein</fullName>
    </recommendedName>
</protein>
<dbReference type="PROSITE" id="PS50088">
    <property type="entry name" value="ANK_REPEAT"/>
    <property type="match status" value="3"/>
</dbReference>
<comment type="caution">
    <text evidence="4">The sequence shown here is derived from an EMBL/GenBank/DDBJ whole genome shotgun (WGS) entry which is preliminary data.</text>
</comment>
<dbReference type="Pfam" id="PF12796">
    <property type="entry name" value="Ank_2"/>
    <property type="match status" value="3"/>
</dbReference>
<feature type="repeat" description="ANK" evidence="3">
    <location>
        <begin position="161"/>
        <end position="194"/>
    </location>
</feature>
<evidence type="ECO:0008006" key="6">
    <source>
        <dbReference type="Google" id="ProtNLM"/>
    </source>
</evidence>
<evidence type="ECO:0000256" key="1">
    <source>
        <dbReference type="ARBA" id="ARBA00022737"/>
    </source>
</evidence>
<dbReference type="PANTHER" id="PTHR24123:SF33">
    <property type="entry name" value="PROTEIN HOS4"/>
    <property type="match status" value="1"/>
</dbReference>
<evidence type="ECO:0000256" key="2">
    <source>
        <dbReference type="ARBA" id="ARBA00023043"/>
    </source>
</evidence>
<dbReference type="EMBL" id="NXID01000098">
    <property type="protein sequence ID" value="RXK12026.1"/>
    <property type="molecule type" value="Genomic_DNA"/>
</dbReference>
<dbReference type="PANTHER" id="PTHR24123">
    <property type="entry name" value="ANKYRIN REPEAT-CONTAINING"/>
    <property type="match status" value="1"/>
</dbReference>
<dbReference type="Proteomes" id="UP000290092">
    <property type="component" value="Unassembled WGS sequence"/>
</dbReference>
<dbReference type="RefSeq" id="WP_114842304.1">
    <property type="nucleotide sequence ID" value="NZ_CP031219.1"/>
</dbReference>
<organism evidence="4 5">
    <name type="scientific">Malaciobacter mytili LMG 24559</name>
    <dbReference type="NCBI Taxonomy" id="1032238"/>
    <lineage>
        <taxon>Bacteria</taxon>
        <taxon>Pseudomonadati</taxon>
        <taxon>Campylobacterota</taxon>
        <taxon>Epsilonproteobacteria</taxon>
        <taxon>Campylobacterales</taxon>
        <taxon>Arcobacteraceae</taxon>
        <taxon>Malaciobacter</taxon>
    </lineage>
</organism>
<sequence>MSFLDKLFGNKQEKKEEETLFETTKEFFQKDESIEELIKTNSLDVIKTKLDKTNFRQEDESFRRPLYYATINKKIEVIKYLFELGSDFEDAKATNGSTAISTLILSKDTKVLKTFIEYGYKITSGETKVMAMAISSCPLEFIKLLIELDVPMDSYTDSFFDNYTPLEYALINKREYPIIEALIEAGCPLNEEENTPFVCRLIYSSLEPTLKAKTLHLLKRLNKLDLTLKDTQGDSLIKQAITKGDNRSLKELIILGADFSEYPHQIKKMLSVKDLEDIATEINKENRDISEFLSLLPSLNIQNYIEQSKDLTNIDIVYQISINARIDEKSKIQLLTSALAKGANIETTPEDKNNVLYLLTKDLFIGKDLSVVKFLLENGAKIEYNGFSALFYAITNYNLPLIELLLEYNADVNFVDKLNEGVINYFYKENATLNTIAKKREIFQLLLTYKLDLNTKVSYTEKVEEEFVSFFTIFILENELRILQYILDNKEIYISDEESIYFAIKNLSKDELLKKIIAINPYYERKNYYKKANSNATVLALALEYLLEHMIEYLLDTYKEFKAYNETHPILLEVFHSYFSLELVTRLIQTDPNINRYYTFEDEYKQTYEATLLLQTVKLASNVNTQNRYFKIIKALLQNGADINATVKLSHKNKSLPKESSIFVQAVNLNKINKELYDLFYEYGGSLIKPISLSFNEMPIHTILQNHLKNDEVAVEYLEYCWQKQPFDILYKNNLDTDIFLGAAMNCLPKALKYLVNKGANIHIVGGFDNSPALHKAISNYQNIDTLQRVQTVQTLLDLGVSLEQFDNKQMTPLMCAAYVGTTQVVKELIKYKADVNNLNENNETAIHQAVLGKYSYDLNFRFETTKSKIIADLVEAGANINIVSKAGASALIYSISSNYREIFDTLLNLNANINLPCDAGYLPLYYAILQKDQYFINMLYKTGKLEVNKVNKFNFTVLHQLLEVNLHNKIFEEMLETLTSMNFDINYHMQIEPALLMYVKTMDFIGERQVGFVATKKKPKEADDEKAKLFIKYNADVKLCLEIAKKQKEPLDIIEYLEELQV</sequence>
<gene>
    <name evidence="4" type="ORF">CP985_14675</name>
</gene>
<dbReference type="InterPro" id="IPR051165">
    <property type="entry name" value="Multifunctional_ANK_Repeat"/>
</dbReference>
<feature type="repeat" description="ANK" evidence="3">
    <location>
        <begin position="385"/>
        <end position="417"/>
    </location>
</feature>
<reference evidence="4 5" key="1">
    <citation type="submission" date="2017-09" db="EMBL/GenBank/DDBJ databases">
        <title>Genomics of the genus Arcobacter.</title>
        <authorList>
            <person name="Perez-Cataluna A."/>
            <person name="Figueras M.J."/>
            <person name="Salas-Masso N."/>
        </authorList>
    </citation>
    <scope>NUCLEOTIDE SEQUENCE [LARGE SCALE GENOMIC DNA]</scope>
    <source>
        <strain evidence="4 5">CECT 7386</strain>
    </source>
</reference>
<dbReference type="KEGG" id="amyt:AMYT_1894"/>
<keyword evidence="5" id="KW-1185">Reference proteome</keyword>
<dbReference type="InterPro" id="IPR036770">
    <property type="entry name" value="Ankyrin_rpt-contain_sf"/>
</dbReference>
<keyword evidence="1" id="KW-0677">Repeat</keyword>
<dbReference type="Gene3D" id="1.25.40.20">
    <property type="entry name" value="Ankyrin repeat-containing domain"/>
    <property type="match status" value="5"/>
</dbReference>
<evidence type="ECO:0000313" key="5">
    <source>
        <dbReference type="Proteomes" id="UP000290092"/>
    </source>
</evidence>
<proteinExistence type="predicted"/>
<dbReference type="InterPro" id="IPR002110">
    <property type="entry name" value="Ankyrin_rpt"/>
</dbReference>
<keyword evidence="2 3" id="KW-0040">ANK repeat</keyword>